<comment type="caution">
    <text evidence="2">The sequence shown here is derived from an EMBL/GenBank/DDBJ whole genome shotgun (WGS) entry which is preliminary data.</text>
</comment>
<sequence length="313" mass="34661">MTVLAAACFIVAITVQVNTCRLLGRLRDVIMLPCMFQKLKFDTLTIRGHRTSSVALDKIFAWPVAEATGAAHASPAAATKLVTSPGSSVLIAPASGGHPSKPHLQVQSVTAIILHPEARRWHEIPTQRDFLIIPWCIFVRQFVSTLDGITIMTEIHQRPQSRGFGVMCFDFSRVDTSQPLTSPYPASFTRLAVVSDLSAERQQPSPSQWRLDATARVLELKEENSSAMGAYKSDSSVTMHSLAFLGSHSRWQALQAPLRITTQLYPPIESISSPSEQAIKYIMYHWDTNQPLSQDTYDSTQIDRTFAIRPLAA</sequence>
<accession>A0A9P5MWL7</accession>
<dbReference type="Proteomes" id="UP000759537">
    <property type="component" value="Unassembled WGS sequence"/>
</dbReference>
<evidence type="ECO:0000313" key="3">
    <source>
        <dbReference type="Proteomes" id="UP000759537"/>
    </source>
</evidence>
<feature type="chain" id="PRO_5040486015" evidence="1">
    <location>
        <begin position="20"/>
        <end position="313"/>
    </location>
</feature>
<reference evidence="2" key="1">
    <citation type="submission" date="2019-10" db="EMBL/GenBank/DDBJ databases">
        <authorList>
            <consortium name="DOE Joint Genome Institute"/>
            <person name="Kuo A."/>
            <person name="Miyauchi S."/>
            <person name="Kiss E."/>
            <person name="Drula E."/>
            <person name="Kohler A."/>
            <person name="Sanchez-Garcia M."/>
            <person name="Andreopoulos B."/>
            <person name="Barry K.W."/>
            <person name="Bonito G."/>
            <person name="Buee M."/>
            <person name="Carver A."/>
            <person name="Chen C."/>
            <person name="Cichocki N."/>
            <person name="Clum A."/>
            <person name="Culley D."/>
            <person name="Crous P.W."/>
            <person name="Fauchery L."/>
            <person name="Girlanda M."/>
            <person name="Hayes R."/>
            <person name="Keri Z."/>
            <person name="LaButti K."/>
            <person name="Lipzen A."/>
            <person name="Lombard V."/>
            <person name="Magnuson J."/>
            <person name="Maillard F."/>
            <person name="Morin E."/>
            <person name="Murat C."/>
            <person name="Nolan M."/>
            <person name="Ohm R."/>
            <person name="Pangilinan J."/>
            <person name="Pereira M."/>
            <person name="Perotto S."/>
            <person name="Peter M."/>
            <person name="Riley R."/>
            <person name="Sitrit Y."/>
            <person name="Stielow B."/>
            <person name="Szollosi G."/>
            <person name="Zifcakova L."/>
            <person name="Stursova M."/>
            <person name="Spatafora J.W."/>
            <person name="Tedersoo L."/>
            <person name="Vaario L.-M."/>
            <person name="Yamada A."/>
            <person name="Yan M."/>
            <person name="Wang P."/>
            <person name="Xu J."/>
            <person name="Bruns T."/>
            <person name="Baldrian P."/>
            <person name="Vilgalys R."/>
            <person name="Henrissat B."/>
            <person name="Grigoriev I.V."/>
            <person name="Hibbett D."/>
            <person name="Nagy L.G."/>
            <person name="Martin F.M."/>
        </authorList>
    </citation>
    <scope>NUCLEOTIDE SEQUENCE</scope>
    <source>
        <strain evidence="2">Prilba</strain>
    </source>
</reference>
<dbReference type="AlphaFoldDB" id="A0A9P5MWL7"/>
<dbReference type="EMBL" id="WHVB01000008">
    <property type="protein sequence ID" value="KAF8480531.1"/>
    <property type="molecule type" value="Genomic_DNA"/>
</dbReference>
<organism evidence="2 3">
    <name type="scientific">Russula ochroleuca</name>
    <dbReference type="NCBI Taxonomy" id="152965"/>
    <lineage>
        <taxon>Eukaryota</taxon>
        <taxon>Fungi</taxon>
        <taxon>Dikarya</taxon>
        <taxon>Basidiomycota</taxon>
        <taxon>Agaricomycotina</taxon>
        <taxon>Agaricomycetes</taxon>
        <taxon>Russulales</taxon>
        <taxon>Russulaceae</taxon>
        <taxon>Russula</taxon>
    </lineage>
</organism>
<gene>
    <name evidence="2" type="ORF">DFH94DRAFT_682214</name>
</gene>
<name>A0A9P5MWL7_9AGAM</name>
<reference evidence="2" key="2">
    <citation type="journal article" date="2020" name="Nat. Commun.">
        <title>Large-scale genome sequencing of mycorrhizal fungi provides insights into the early evolution of symbiotic traits.</title>
        <authorList>
            <person name="Miyauchi S."/>
            <person name="Kiss E."/>
            <person name="Kuo A."/>
            <person name="Drula E."/>
            <person name="Kohler A."/>
            <person name="Sanchez-Garcia M."/>
            <person name="Morin E."/>
            <person name="Andreopoulos B."/>
            <person name="Barry K.W."/>
            <person name="Bonito G."/>
            <person name="Buee M."/>
            <person name="Carver A."/>
            <person name="Chen C."/>
            <person name="Cichocki N."/>
            <person name="Clum A."/>
            <person name="Culley D."/>
            <person name="Crous P.W."/>
            <person name="Fauchery L."/>
            <person name="Girlanda M."/>
            <person name="Hayes R.D."/>
            <person name="Keri Z."/>
            <person name="LaButti K."/>
            <person name="Lipzen A."/>
            <person name="Lombard V."/>
            <person name="Magnuson J."/>
            <person name="Maillard F."/>
            <person name="Murat C."/>
            <person name="Nolan M."/>
            <person name="Ohm R.A."/>
            <person name="Pangilinan J."/>
            <person name="Pereira M.F."/>
            <person name="Perotto S."/>
            <person name="Peter M."/>
            <person name="Pfister S."/>
            <person name="Riley R."/>
            <person name="Sitrit Y."/>
            <person name="Stielow J.B."/>
            <person name="Szollosi G."/>
            <person name="Zifcakova L."/>
            <person name="Stursova M."/>
            <person name="Spatafora J.W."/>
            <person name="Tedersoo L."/>
            <person name="Vaario L.M."/>
            <person name="Yamada A."/>
            <person name="Yan M."/>
            <person name="Wang P."/>
            <person name="Xu J."/>
            <person name="Bruns T."/>
            <person name="Baldrian P."/>
            <person name="Vilgalys R."/>
            <person name="Dunand C."/>
            <person name="Henrissat B."/>
            <person name="Grigoriev I.V."/>
            <person name="Hibbett D."/>
            <person name="Nagy L.G."/>
            <person name="Martin F.M."/>
        </authorList>
    </citation>
    <scope>NUCLEOTIDE SEQUENCE</scope>
    <source>
        <strain evidence="2">Prilba</strain>
    </source>
</reference>
<feature type="signal peptide" evidence="1">
    <location>
        <begin position="1"/>
        <end position="19"/>
    </location>
</feature>
<protein>
    <submittedName>
        <fullName evidence="2">Uncharacterized protein</fullName>
    </submittedName>
</protein>
<evidence type="ECO:0000256" key="1">
    <source>
        <dbReference type="SAM" id="SignalP"/>
    </source>
</evidence>
<keyword evidence="1" id="KW-0732">Signal</keyword>
<keyword evidence="3" id="KW-1185">Reference proteome</keyword>
<evidence type="ECO:0000313" key="2">
    <source>
        <dbReference type="EMBL" id="KAF8480531.1"/>
    </source>
</evidence>
<proteinExistence type="predicted"/>